<sequence>MMNCREATRLMSEAQERKLTLAESAELKIHTLICSGCKNFGLQMQTLRGLMHSFAQDDEPKNKKSDSKGSSDDTSL</sequence>
<evidence type="ECO:0000256" key="1">
    <source>
        <dbReference type="SAM" id="MobiDB-lite"/>
    </source>
</evidence>
<dbReference type="Pfam" id="PF13490">
    <property type="entry name" value="zf-HC2"/>
    <property type="match status" value="1"/>
</dbReference>
<keyword evidence="4" id="KW-1185">Reference proteome</keyword>
<protein>
    <submittedName>
        <fullName evidence="3">Zf-HC2 domain-containing protein</fullName>
    </submittedName>
</protein>
<accession>A0ABW8NI84</accession>
<organism evidence="3 4">
    <name type="scientific">Oceanobacter antarcticus</name>
    <dbReference type="NCBI Taxonomy" id="3133425"/>
    <lineage>
        <taxon>Bacteria</taxon>
        <taxon>Pseudomonadati</taxon>
        <taxon>Pseudomonadota</taxon>
        <taxon>Gammaproteobacteria</taxon>
        <taxon>Oceanospirillales</taxon>
        <taxon>Oceanospirillaceae</taxon>
        <taxon>Oceanobacter</taxon>
    </lineage>
</organism>
<gene>
    <name evidence="3" type="ORF">WG929_09675</name>
</gene>
<evidence type="ECO:0000313" key="3">
    <source>
        <dbReference type="EMBL" id="MFK4752673.1"/>
    </source>
</evidence>
<dbReference type="Proteomes" id="UP001620597">
    <property type="component" value="Unassembled WGS sequence"/>
</dbReference>
<dbReference type="InterPro" id="IPR027383">
    <property type="entry name" value="Znf_put"/>
</dbReference>
<evidence type="ECO:0000259" key="2">
    <source>
        <dbReference type="Pfam" id="PF13490"/>
    </source>
</evidence>
<dbReference type="EMBL" id="JBBKTX010000010">
    <property type="protein sequence ID" value="MFK4752673.1"/>
    <property type="molecule type" value="Genomic_DNA"/>
</dbReference>
<dbReference type="RefSeq" id="WP_416205874.1">
    <property type="nucleotide sequence ID" value="NZ_JBBKTX010000010.1"/>
</dbReference>
<name>A0ABW8NI84_9GAMM</name>
<feature type="compositionally biased region" description="Basic and acidic residues" evidence="1">
    <location>
        <begin position="58"/>
        <end position="76"/>
    </location>
</feature>
<proteinExistence type="predicted"/>
<reference evidence="3 4" key="1">
    <citation type="submission" date="2024-03" db="EMBL/GenBank/DDBJ databases">
        <title>High-quality draft genome sequence of Oceanobacter sp. wDCs-4.</title>
        <authorList>
            <person name="Dong C."/>
        </authorList>
    </citation>
    <scope>NUCLEOTIDE SEQUENCE [LARGE SCALE GENOMIC DNA]</scope>
    <source>
        <strain evidence="4">wDCs-4</strain>
    </source>
</reference>
<comment type="caution">
    <text evidence="3">The sequence shown here is derived from an EMBL/GenBank/DDBJ whole genome shotgun (WGS) entry which is preliminary data.</text>
</comment>
<feature type="region of interest" description="Disordered" evidence="1">
    <location>
        <begin position="53"/>
        <end position="76"/>
    </location>
</feature>
<evidence type="ECO:0000313" key="4">
    <source>
        <dbReference type="Proteomes" id="UP001620597"/>
    </source>
</evidence>
<feature type="domain" description="Putative zinc-finger" evidence="2">
    <location>
        <begin position="4"/>
        <end position="37"/>
    </location>
</feature>